<dbReference type="EMBL" id="LT882694">
    <property type="protein sequence ID" value="SMY30465.1"/>
    <property type="molecule type" value="Genomic_DNA"/>
</dbReference>
<protein>
    <submittedName>
        <fullName evidence="1">Uncharacterized protein</fullName>
    </submittedName>
</protein>
<gene>
    <name evidence="1" type="ORF">ZT1A5_G11918</name>
</gene>
<dbReference type="Proteomes" id="UP000215453">
    <property type="component" value="Chromosome 19"/>
</dbReference>
<name>A0A1Y6M1D6_ZYMTR</name>
<evidence type="ECO:0000313" key="2">
    <source>
        <dbReference type="Proteomes" id="UP000215453"/>
    </source>
</evidence>
<sequence length="211" mass="23405">MVALPTTPEHIDDLVKATYYIASALEELKNNAALRAHTRASACKLIEISAERYRGPCSHAVFHPYKYPRFDTPVDEDLGNHGVESAEEMWNITLIILQSSSASCAAMQKAAHGASQIQSLAVRSIVCRNARTYTLPWPMTTSNHPSPLMLLNYQLSQFNSTVAALATLQSSLLPQLADSTNLFGVRFASFTSALTKHKLNQQRGQDVYRYF</sequence>
<reference evidence="1 2" key="1">
    <citation type="submission" date="2016-10" db="EMBL/GenBank/DDBJ databases">
        <authorList>
            <person name="Varghese N."/>
        </authorList>
    </citation>
    <scope>NUCLEOTIDE SEQUENCE [LARGE SCALE GENOMIC DNA]</scope>
</reference>
<proteinExistence type="predicted"/>
<accession>A0A1Y6M1D6</accession>
<evidence type="ECO:0000313" key="1">
    <source>
        <dbReference type="EMBL" id="SMY30465.1"/>
    </source>
</evidence>
<dbReference type="AlphaFoldDB" id="A0A1Y6M1D6"/>
<organism evidence="1 2">
    <name type="scientific">Zymoseptoria tritici ST99CH_1A5</name>
    <dbReference type="NCBI Taxonomy" id="1276529"/>
    <lineage>
        <taxon>Eukaryota</taxon>
        <taxon>Fungi</taxon>
        <taxon>Dikarya</taxon>
        <taxon>Ascomycota</taxon>
        <taxon>Pezizomycotina</taxon>
        <taxon>Dothideomycetes</taxon>
        <taxon>Dothideomycetidae</taxon>
        <taxon>Mycosphaerellales</taxon>
        <taxon>Mycosphaerellaceae</taxon>
        <taxon>Zymoseptoria</taxon>
    </lineage>
</organism>